<comment type="subcellular location">
    <subcellularLocation>
        <location evidence="6">Nucleus</location>
    </subcellularLocation>
</comment>
<dbReference type="GO" id="GO:0003723">
    <property type="term" value="F:RNA binding"/>
    <property type="evidence" value="ECO:0007669"/>
    <property type="project" value="UniProtKB-KW"/>
</dbReference>
<dbReference type="EC" id="3.6.1.-" evidence="6"/>
<dbReference type="InterPro" id="IPR039039">
    <property type="entry name" value="RAI1-like_fam"/>
</dbReference>
<evidence type="ECO:0000313" key="8">
    <source>
        <dbReference type="EMBL" id="CCK69590.1"/>
    </source>
</evidence>
<name>J7R425_HUIN7</name>
<keyword evidence="3 6" id="KW-0540">Nuclease</keyword>
<comment type="cofactor">
    <cofactor evidence="1 6">
        <name>a divalent metal cation</name>
        <dbReference type="ChEBI" id="CHEBI:60240"/>
    </cofactor>
</comment>
<dbReference type="GO" id="GO:0005829">
    <property type="term" value="C:cytosol"/>
    <property type="evidence" value="ECO:0007669"/>
    <property type="project" value="TreeGrafter"/>
</dbReference>
<proteinExistence type="inferred from homology"/>
<comment type="function">
    <text evidence="6">Decapping enzyme for NAD-capped RNAs: specifically hydrolyzes the nicotinamide adenine dinucleotide (NAD) cap from a subset of RNAs by removing the entire NAD moiety from the 5'-end of an NAD-capped RNA.</text>
</comment>
<dbReference type="OrthoDB" id="5853397at2759"/>
<evidence type="ECO:0000256" key="5">
    <source>
        <dbReference type="ARBA" id="ARBA00048124"/>
    </source>
</evidence>
<dbReference type="EMBL" id="HE978316">
    <property type="protein sequence ID" value="CCK69590.1"/>
    <property type="molecule type" value="Genomic_DNA"/>
</dbReference>
<keyword evidence="6" id="KW-0547">Nucleotide-binding</keyword>
<dbReference type="OMA" id="CIRSICK"/>
<dbReference type="Proteomes" id="UP000006310">
    <property type="component" value="Chromosome 3"/>
</dbReference>
<reference evidence="9" key="2">
    <citation type="submission" date="2012-08" db="EMBL/GenBank/DDBJ databases">
        <title>Genome sequence of Kazachstania naganishii.</title>
        <authorList>
            <person name="Gordon J.L."/>
            <person name="Armisen D."/>
            <person name="Proux-Wera E."/>
            <person name="OhEigeartaigh S.S."/>
            <person name="Byrne K.P."/>
            <person name="Wolfe K.H."/>
        </authorList>
    </citation>
    <scope>NUCLEOTIDE SEQUENCE [LARGE SCALE GENOMIC DNA]</scope>
    <source>
        <strain evidence="9">ATCC MYA-139 / BCRC 22969 / CBS 8797 / CCRC 22969 / KCTC 17520 / NBRC 10181 / NCYC 3082</strain>
    </source>
</reference>
<dbReference type="RefSeq" id="XP_022463836.1">
    <property type="nucleotide sequence ID" value="XM_022607217.1"/>
</dbReference>
<dbReference type="HOGENOM" id="CLU_696510_0_0_1"/>
<keyword evidence="6" id="KW-0378">Hydrolase</keyword>
<feature type="domain" description="RAI1-like" evidence="7">
    <location>
        <begin position="252"/>
        <end position="368"/>
    </location>
</feature>
<dbReference type="InterPro" id="IPR013961">
    <property type="entry name" value="RAI1"/>
</dbReference>
<evidence type="ECO:0000313" key="9">
    <source>
        <dbReference type="Proteomes" id="UP000006310"/>
    </source>
</evidence>
<dbReference type="KEGG" id="kng:KNAG_0C04890"/>
<sequence length="405" mass="46529">MGTMTTAIETDDLLNSFHRLSINDQKRVRFKEFHHHDPGKYVSKPAHIFQKSKEVACYTGGKLYINDGNTTNLTILPLLKEDIAALAQSKNTQKSGSFKSKYLGLSLYAGFEDYVFTMSPDMLDSAKPCLDYINEWNRGSKGEKKFGESYRHIIVGPRHHLVELTMALFANDSDYKLVCTVLRGKFIVLSQFDDGSQRNRNEGITLSDRRTRMLCYSGFVICKIWSLNRGIIPSQFFYYGTPIRRGHLATFTCEMDAYNQIENHYTELKCYGPLNMKSSYHKSKLLRTWVQTEVSPDTDVVIGCRNAYDGTLQDITQLSRESLYRKFNNKHQPRAHTNFNYNAQVAVEWSQYAMKAIIRLIEGNLNQKSVLEPQAFVVTVYRGHDIGIRKLKGVPKYAEIPKEFI</sequence>
<comment type="catalytic activity">
    <reaction evidence="4">
        <text>a 5'-end (N(7)-methyl 5'-triphosphoguanosine)-ribonucleoside-ribonucleotide in mRNA + H2O = a (N(7)-methyl 5'-triphosphoguanosine)-nucleoside + a 5'-end phospho-ribonucleoside in mRNA + H(+)</text>
        <dbReference type="Rhea" id="RHEA:66928"/>
        <dbReference type="Rhea" id="RHEA-COMP:15692"/>
        <dbReference type="Rhea" id="RHEA-COMP:17313"/>
        <dbReference type="ChEBI" id="CHEBI:15377"/>
        <dbReference type="ChEBI" id="CHEBI:15378"/>
        <dbReference type="ChEBI" id="CHEBI:138282"/>
        <dbReference type="ChEBI" id="CHEBI:172876"/>
        <dbReference type="ChEBI" id="CHEBI:172877"/>
    </reaction>
    <physiologicalReaction direction="left-to-right" evidence="4">
        <dbReference type="Rhea" id="RHEA:66929"/>
    </physiologicalReaction>
</comment>
<dbReference type="Pfam" id="PF08652">
    <property type="entry name" value="RAI1"/>
    <property type="match status" value="1"/>
</dbReference>
<dbReference type="GO" id="GO:0110155">
    <property type="term" value="P:NAD-cap decapping"/>
    <property type="evidence" value="ECO:0007669"/>
    <property type="project" value="EnsemblFungi"/>
</dbReference>
<keyword evidence="9" id="KW-1185">Reference proteome</keyword>
<dbReference type="GO" id="GO:0046872">
    <property type="term" value="F:metal ion binding"/>
    <property type="evidence" value="ECO:0007669"/>
    <property type="project" value="UniProtKB-KW"/>
</dbReference>
<dbReference type="GO" id="GO:0070966">
    <property type="term" value="P:nuclear-transcribed mRNA catabolic process, no-go decay"/>
    <property type="evidence" value="ECO:0007669"/>
    <property type="project" value="EnsemblFungi"/>
</dbReference>
<dbReference type="PANTHER" id="PTHR12395">
    <property type="entry name" value="DOM-3 RELATED"/>
    <property type="match status" value="1"/>
</dbReference>
<reference evidence="8 9" key="1">
    <citation type="journal article" date="2011" name="Proc. Natl. Acad. Sci. U.S.A.">
        <title>Evolutionary erosion of yeast sex chromosomes by mating-type switching accidents.</title>
        <authorList>
            <person name="Gordon J.L."/>
            <person name="Armisen D."/>
            <person name="Proux-Wera E."/>
            <person name="Oheigeartaigh S.S."/>
            <person name="Byrne K.P."/>
            <person name="Wolfe K.H."/>
        </authorList>
    </citation>
    <scope>NUCLEOTIDE SEQUENCE [LARGE SCALE GENOMIC DNA]</scope>
    <source>
        <strain evidence="9">ATCC MYA-139 / BCRC 22969 / CBS 8797 / CCRC 22969 / KCTC 17520 / NBRC 10181 / NCYC 3082</strain>
    </source>
</reference>
<comment type="similarity">
    <text evidence="2 6">Belongs to the DXO/Dom3Z family.</text>
</comment>
<dbReference type="GeneID" id="34525270"/>
<protein>
    <recommendedName>
        <fullName evidence="6">Decapping nuclease</fullName>
        <ecNumber evidence="6">3.6.1.-</ecNumber>
    </recommendedName>
</protein>
<keyword evidence="6" id="KW-0539">Nucleus</keyword>
<dbReference type="PANTHER" id="PTHR12395:SF25">
    <property type="entry name" value="DECAPPING AND EXORIBONUCLEASE PROTEIN 1"/>
    <property type="match status" value="1"/>
</dbReference>
<evidence type="ECO:0000256" key="4">
    <source>
        <dbReference type="ARBA" id="ARBA00044676"/>
    </source>
</evidence>
<dbReference type="STRING" id="1071383.J7R425"/>
<comment type="catalytic activity">
    <reaction evidence="5">
        <text>a 5'-end NAD(+)-phospho-ribonucleoside in mRNA + H2O = a 5'-end phospho-ribonucleoside in mRNA + NAD(+) + H(+)</text>
        <dbReference type="Rhea" id="RHEA:60880"/>
        <dbReference type="Rhea" id="RHEA-COMP:15692"/>
        <dbReference type="Rhea" id="RHEA-COMP:15698"/>
        <dbReference type="ChEBI" id="CHEBI:15377"/>
        <dbReference type="ChEBI" id="CHEBI:15378"/>
        <dbReference type="ChEBI" id="CHEBI:57540"/>
        <dbReference type="ChEBI" id="CHEBI:138282"/>
        <dbReference type="ChEBI" id="CHEBI:144029"/>
    </reaction>
    <physiologicalReaction direction="left-to-right" evidence="5">
        <dbReference type="Rhea" id="RHEA:60881"/>
    </physiologicalReaction>
</comment>
<dbReference type="AlphaFoldDB" id="J7R425"/>
<evidence type="ECO:0000259" key="7">
    <source>
        <dbReference type="Pfam" id="PF08652"/>
    </source>
</evidence>
<evidence type="ECO:0000256" key="3">
    <source>
        <dbReference type="ARBA" id="ARBA00022722"/>
    </source>
</evidence>
<evidence type="ECO:0000256" key="1">
    <source>
        <dbReference type="ARBA" id="ARBA00001968"/>
    </source>
</evidence>
<dbReference type="GO" id="GO:0034353">
    <property type="term" value="F:mRNA 5'-diphosphatase activity"/>
    <property type="evidence" value="ECO:0007669"/>
    <property type="project" value="TreeGrafter"/>
</dbReference>
<keyword evidence="6" id="KW-0694">RNA-binding</keyword>
<accession>J7R425</accession>
<dbReference type="GO" id="GO:0000166">
    <property type="term" value="F:nucleotide binding"/>
    <property type="evidence" value="ECO:0007669"/>
    <property type="project" value="UniProtKB-KW"/>
</dbReference>
<dbReference type="GO" id="GO:0005634">
    <property type="term" value="C:nucleus"/>
    <property type="evidence" value="ECO:0007669"/>
    <property type="project" value="UniProtKB-SubCell"/>
</dbReference>
<evidence type="ECO:0000256" key="2">
    <source>
        <dbReference type="ARBA" id="ARBA00006562"/>
    </source>
</evidence>
<gene>
    <name evidence="8" type="primary">KNAG0C04890</name>
    <name evidence="8" type="ordered locus">KNAG_0C04890</name>
</gene>
<evidence type="ECO:0000256" key="6">
    <source>
        <dbReference type="RuleBase" id="RU367113"/>
    </source>
</evidence>
<dbReference type="eggNOG" id="ENOG502RWNP">
    <property type="taxonomic scope" value="Eukaryota"/>
</dbReference>
<dbReference type="GO" id="GO:0004534">
    <property type="term" value="F:5'-3' RNA exonuclease activity"/>
    <property type="evidence" value="ECO:0007669"/>
    <property type="project" value="EnsemblFungi"/>
</dbReference>
<dbReference type="GO" id="GO:0000470">
    <property type="term" value="P:maturation of LSU-rRNA"/>
    <property type="evidence" value="ECO:0007669"/>
    <property type="project" value="EnsemblFungi"/>
</dbReference>
<organism evidence="8 9">
    <name type="scientific">Huiozyma naganishii (strain ATCC MYA-139 / BCRC 22969 / CBS 8797 / KCTC 17520 / NBRC 10181 / NCYC 3082 / Yp74L-3)</name>
    <name type="common">Yeast</name>
    <name type="synonym">Kazachstania naganishii</name>
    <dbReference type="NCBI Taxonomy" id="1071383"/>
    <lineage>
        <taxon>Eukaryota</taxon>
        <taxon>Fungi</taxon>
        <taxon>Dikarya</taxon>
        <taxon>Ascomycota</taxon>
        <taxon>Saccharomycotina</taxon>
        <taxon>Saccharomycetes</taxon>
        <taxon>Saccharomycetales</taxon>
        <taxon>Saccharomycetaceae</taxon>
        <taxon>Huiozyma</taxon>
    </lineage>
</organism>
<keyword evidence="6" id="KW-0479">Metal-binding</keyword>